<feature type="transmembrane region" description="Helical" evidence="2">
    <location>
        <begin position="24"/>
        <end position="45"/>
    </location>
</feature>
<accession>A0A4R7KRF5</accession>
<evidence type="ECO:0000313" key="3">
    <source>
        <dbReference type="EMBL" id="TDT61961.1"/>
    </source>
</evidence>
<keyword evidence="2" id="KW-0812">Transmembrane</keyword>
<proteinExistence type="predicted"/>
<feature type="coiled-coil region" evidence="1">
    <location>
        <begin position="49"/>
        <end position="93"/>
    </location>
</feature>
<dbReference type="Proteomes" id="UP000295325">
    <property type="component" value="Unassembled WGS sequence"/>
</dbReference>
<gene>
    <name evidence="3" type="ORF">EDD71_105141</name>
</gene>
<keyword evidence="4" id="KW-1185">Reference proteome</keyword>
<dbReference type="RefSeq" id="WP_133627590.1">
    <property type="nucleotide sequence ID" value="NZ_SOAZ01000005.1"/>
</dbReference>
<dbReference type="EMBL" id="SOAZ01000005">
    <property type="protein sequence ID" value="TDT61961.1"/>
    <property type="molecule type" value="Genomic_DNA"/>
</dbReference>
<keyword evidence="2" id="KW-1133">Transmembrane helix</keyword>
<dbReference type="AlphaFoldDB" id="A0A4R7KRF5"/>
<keyword evidence="1" id="KW-0175">Coiled coil</keyword>
<evidence type="ECO:0000256" key="2">
    <source>
        <dbReference type="SAM" id="Phobius"/>
    </source>
</evidence>
<reference evidence="3 4" key="1">
    <citation type="submission" date="2019-03" db="EMBL/GenBank/DDBJ databases">
        <title>Genomic Encyclopedia of Type Strains, Phase IV (KMG-IV): sequencing the most valuable type-strain genomes for metagenomic binning, comparative biology and taxonomic classification.</title>
        <authorList>
            <person name="Goeker M."/>
        </authorList>
    </citation>
    <scope>NUCLEOTIDE SEQUENCE [LARGE SCALE GENOMIC DNA]</scope>
    <source>
        <strain evidence="3 4">DSM 24455</strain>
    </source>
</reference>
<dbReference type="PANTHER" id="PTHR40278">
    <property type="entry name" value="DNA UTILIZATION PROTEIN HOFN"/>
    <property type="match status" value="1"/>
</dbReference>
<protein>
    <submittedName>
        <fullName evidence="3">Type IV pilus assembly protein PilN</fullName>
    </submittedName>
</protein>
<dbReference type="PANTHER" id="PTHR40278:SF1">
    <property type="entry name" value="DNA UTILIZATION PROTEIN HOFN"/>
    <property type="match status" value="1"/>
</dbReference>
<dbReference type="OrthoDB" id="1905880at2"/>
<evidence type="ECO:0000256" key="1">
    <source>
        <dbReference type="SAM" id="Coils"/>
    </source>
</evidence>
<name>A0A4R7KRF5_9CLOT</name>
<keyword evidence="2" id="KW-0472">Membrane</keyword>
<dbReference type="InterPro" id="IPR052534">
    <property type="entry name" value="Extracell_DNA_Util/SecSys_Comp"/>
</dbReference>
<dbReference type="InterPro" id="IPR007813">
    <property type="entry name" value="PilN"/>
</dbReference>
<sequence>MYELNLLPYQIKQKRQKHLKNRQYIVYAVIALCLLSSALYVPHMIEWSLKATELKLKEQIEKNSKILAENKSINQETEELKSYIEKVKDMTSRKVIAGDRIRNLEKYVPSDVILENLNYTKGTITINGNAQNYNSISEFAASLQTTDNYRDARITNIIYNPEQSRYLFSISISYTREERK</sequence>
<organism evidence="3 4">
    <name type="scientific">Fonticella tunisiensis</name>
    <dbReference type="NCBI Taxonomy" id="1096341"/>
    <lineage>
        <taxon>Bacteria</taxon>
        <taxon>Bacillati</taxon>
        <taxon>Bacillota</taxon>
        <taxon>Clostridia</taxon>
        <taxon>Eubacteriales</taxon>
        <taxon>Clostridiaceae</taxon>
        <taxon>Fonticella</taxon>
    </lineage>
</organism>
<dbReference type="Pfam" id="PF05137">
    <property type="entry name" value="PilN"/>
    <property type="match status" value="1"/>
</dbReference>
<comment type="caution">
    <text evidence="3">The sequence shown here is derived from an EMBL/GenBank/DDBJ whole genome shotgun (WGS) entry which is preliminary data.</text>
</comment>
<evidence type="ECO:0000313" key="4">
    <source>
        <dbReference type="Proteomes" id="UP000295325"/>
    </source>
</evidence>